<feature type="domain" description="YCII-related" evidence="2">
    <location>
        <begin position="1"/>
        <end position="115"/>
    </location>
</feature>
<dbReference type="AlphaFoldDB" id="A0A1H2AA12"/>
<evidence type="ECO:0000259" key="2">
    <source>
        <dbReference type="Pfam" id="PF03795"/>
    </source>
</evidence>
<dbReference type="InterPro" id="IPR005545">
    <property type="entry name" value="YCII"/>
</dbReference>
<protein>
    <submittedName>
        <fullName evidence="3">Uncharacterized conserved protein</fullName>
    </submittedName>
</protein>
<comment type="similarity">
    <text evidence="1">Belongs to the YciI family.</text>
</comment>
<sequence>MRFMMLMIPRGYETAEAGTMPSAEAVAAMMKYNEALKDAGVLITLDGLHPPSMGARVSFADGKPLVTDGPFTEAKEVLGGYWMIDVSSRDEAIAWAKRCPASNNEIIEIRQVQEMSEFPPDVQKAAAGFTELQGNSTAR</sequence>
<dbReference type="Pfam" id="PF03795">
    <property type="entry name" value="YCII"/>
    <property type="match status" value="1"/>
</dbReference>
<dbReference type="InterPro" id="IPR011008">
    <property type="entry name" value="Dimeric_a/b-barrel"/>
</dbReference>
<evidence type="ECO:0000313" key="3">
    <source>
        <dbReference type="EMBL" id="SDT42815.1"/>
    </source>
</evidence>
<accession>A0A1H2AA12</accession>
<gene>
    <name evidence="3" type="ORF">SAMN05444158_6003</name>
</gene>
<evidence type="ECO:0000313" key="4">
    <source>
        <dbReference type="Proteomes" id="UP000243904"/>
    </source>
</evidence>
<dbReference type="Proteomes" id="UP000243904">
    <property type="component" value="Chromosome I"/>
</dbReference>
<dbReference type="EMBL" id="LT629750">
    <property type="protein sequence ID" value="SDT42815.1"/>
    <property type="molecule type" value="Genomic_DNA"/>
</dbReference>
<evidence type="ECO:0000256" key="1">
    <source>
        <dbReference type="ARBA" id="ARBA00007689"/>
    </source>
</evidence>
<keyword evidence="4" id="KW-1185">Reference proteome</keyword>
<dbReference type="SUPFAM" id="SSF54909">
    <property type="entry name" value="Dimeric alpha+beta barrel"/>
    <property type="match status" value="1"/>
</dbReference>
<dbReference type="PANTHER" id="PTHR35174">
    <property type="entry name" value="BLL7171 PROTEIN-RELATED"/>
    <property type="match status" value="1"/>
</dbReference>
<reference evidence="4" key="1">
    <citation type="submission" date="2016-10" db="EMBL/GenBank/DDBJ databases">
        <authorList>
            <person name="Varghese N."/>
            <person name="Submissions S."/>
        </authorList>
    </citation>
    <scope>NUCLEOTIDE SEQUENCE [LARGE SCALE GENOMIC DNA]</scope>
    <source>
        <strain evidence="4">GAS369</strain>
    </source>
</reference>
<dbReference type="RefSeq" id="WP_146689886.1">
    <property type="nucleotide sequence ID" value="NZ_LT629750.1"/>
</dbReference>
<name>A0A1H2AA12_9BRAD</name>
<organism evidence="3 4">
    <name type="scientific">Bradyrhizobium canariense</name>
    <dbReference type="NCBI Taxonomy" id="255045"/>
    <lineage>
        <taxon>Bacteria</taxon>
        <taxon>Pseudomonadati</taxon>
        <taxon>Pseudomonadota</taxon>
        <taxon>Alphaproteobacteria</taxon>
        <taxon>Hyphomicrobiales</taxon>
        <taxon>Nitrobacteraceae</taxon>
        <taxon>Bradyrhizobium</taxon>
    </lineage>
</organism>
<dbReference type="PANTHER" id="PTHR35174:SF4">
    <property type="entry name" value="BLL7163 PROTEIN"/>
    <property type="match status" value="1"/>
</dbReference>
<proteinExistence type="inferred from homology"/>
<dbReference type="Gene3D" id="3.30.70.1060">
    <property type="entry name" value="Dimeric alpha+beta barrel"/>
    <property type="match status" value="1"/>
</dbReference>